<name>A0A1T2Z138_PSEFL</name>
<proteinExistence type="predicted"/>
<dbReference type="OrthoDB" id="7009318at2"/>
<accession>A0A1T2Z138</accession>
<reference evidence="1 2" key="1">
    <citation type="submission" date="2016-12" db="EMBL/GenBank/DDBJ databases">
        <title>Draft genome sequences of seven strains of Pseudomonas fluorescens that produce 4-formylaminooxyvinylglycine.</title>
        <authorList>
            <person name="Okrent R.A."/>
            <person name="Manning V.A."/>
            <person name="Trippe K.M."/>
        </authorList>
    </citation>
    <scope>NUCLEOTIDE SEQUENCE [LARGE SCALE GENOMIC DNA]</scope>
    <source>
        <strain evidence="1 2">P5A</strain>
    </source>
</reference>
<organism evidence="1 2">
    <name type="scientific">Pseudomonas fluorescens</name>
    <dbReference type="NCBI Taxonomy" id="294"/>
    <lineage>
        <taxon>Bacteria</taxon>
        <taxon>Pseudomonadati</taxon>
        <taxon>Pseudomonadota</taxon>
        <taxon>Gammaproteobacteria</taxon>
        <taxon>Pseudomonadales</taxon>
        <taxon>Pseudomonadaceae</taxon>
        <taxon>Pseudomonas</taxon>
    </lineage>
</organism>
<dbReference type="Proteomes" id="UP000190965">
    <property type="component" value="Unassembled WGS sequence"/>
</dbReference>
<gene>
    <name evidence="1" type="ORF">BFW87_05900</name>
</gene>
<dbReference type="AlphaFoldDB" id="A0A1T2Z138"/>
<dbReference type="RefSeq" id="WP_078739002.1">
    <property type="nucleotide sequence ID" value="NZ_MSDF01000011.1"/>
</dbReference>
<dbReference type="SUPFAM" id="SSF54552">
    <property type="entry name" value="Colicin E3 immunity protein"/>
    <property type="match status" value="1"/>
</dbReference>
<dbReference type="InterPro" id="IPR036528">
    <property type="entry name" value="Cloacn_immnty_sf"/>
</dbReference>
<protein>
    <submittedName>
        <fullName evidence="1">Colicin transporter</fullName>
    </submittedName>
</protein>
<evidence type="ECO:0000313" key="2">
    <source>
        <dbReference type="Proteomes" id="UP000190965"/>
    </source>
</evidence>
<dbReference type="Pfam" id="PF03513">
    <property type="entry name" value="Cloacin_immun"/>
    <property type="match status" value="1"/>
</dbReference>
<dbReference type="Gene3D" id="3.10.50.20">
    <property type="entry name" value="Cloacin immunity protein"/>
    <property type="match status" value="1"/>
</dbReference>
<dbReference type="GO" id="GO:0030153">
    <property type="term" value="P:bacteriocin immunity"/>
    <property type="evidence" value="ECO:0007669"/>
    <property type="project" value="InterPro"/>
</dbReference>
<dbReference type="EMBL" id="MSDF01000011">
    <property type="protein sequence ID" value="OPA98352.1"/>
    <property type="molecule type" value="Genomic_DNA"/>
</dbReference>
<dbReference type="PRINTS" id="PR01296">
    <property type="entry name" value="CLOACNIMMNTY"/>
</dbReference>
<dbReference type="InterPro" id="IPR003063">
    <property type="entry name" value="Cloacn_immnty_fam"/>
</dbReference>
<comment type="caution">
    <text evidence="1">The sequence shown here is derived from an EMBL/GenBank/DDBJ whole genome shotgun (WGS) entry which is preliminary data.</text>
</comment>
<sequence length="85" mass="9899">MGLKVRLEWFDKTTEWLVGTEESKDLGEDYSVVTKLGLSKEEAVNNGLFELRRDWLSHVQPFFAHEITLADSDYFVALDYQDAQR</sequence>
<evidence type="ECO:0000313" key="1">
    <source>
        <dbReference type="EMBL" id="OPA98352.1"/>
    </source>
</evidence>
<dbReference type="GO" id="GO:0015643">
    <property type="term" value="F:toxic substance binding"/>
    <property type="evidence" value="ECO:0007669"/>
    <property type="project" value="InterPro"/>
</dbReference>